<dbReference type="InterPro" id="IPR036689">
    <property type="entry name" value="ESAT-6-like_sf"/>
</dbReference>
<name>A0A1R0KKZ7_9PSEU</name>
<dbReference type="SUPFAM" id="SSF140453">
    <property type="entry name" value="EsxAB dimer-like"/>
    <property type="match status" value="1"/>
</dbReference>
<feature type="compositionally biased region" description="Basic and acidic residues" evidence="1">
    <location>
        <begin position="322"/>
        <end position="356"/>
    </location>
</feature>
<dbReference type="Proteomes" id="UP000187486">
    <property type="component" value="Unassembled WGS sequence"/>
</dbReference>
<proteinExistence type="predicted"/>
<dbReference type="STRING" id="76021.BS329_25620"/>
<evidence type="ECO:0008006" key="4">
    <source>
        <dbReference type="Google" id="ProtNLM"/>
    </source>
</evidence>
<accession>A0A1R0KKZ7</accession>
<dbReference type="EMBL" id="MQUQ01000015">
    <property type="protein sequence ID" value="OLZ47314.1"/>
    <property type="molecule type" value="Genomic_DNA"/>
</dbReference>
<comment type="caution">
    <text evidence="2">The sequence shown here is derived from an EMBL/GenBank/DDBJ whole genome shotgun (WGS) entry which is preliminary data.</text>
</comment>
<feature type="region of interest" description="Disordered" evidence="1">
    <location>
        <begin position="322"/>
        <end position="376"/>
    </location>
</feature>
<keyword evidence="3" id="KW-1185">Reference proteome</keyword>
<evidence type="ECO:0000313" key="2">
    <source>
        <dbReference type="EMBL" id="OLZ47314.1"/>
    </source>
</evidence>
<sequence>MAENPVITTPSPNSPNRLVATDGAAKESPLEGAGLLQDFGDAAIKMGSGDWGEGLANLALGGFSLASDMSDPLGALAKAGIGWVIEHVSFLREPLDWLTGDQVALENLGGTWSNIGDELSKVAEELRQDVAKDSANWIGPAADAYRAFANDRADTYEGVATGAQGISIMIALCKSILAVIRSVVRDLISECVWKLIWIVCRYPGPAMPAGLAAEGVPMAIKWATKIMDKVKQLTKAFGNGSKLIKQLGEMFSQASRLLKSVDGSAVAKNFGEDVSGLAKTLGDDIANLGAYAKTAVTDVSKEVGDEVRKKVAELPADIGKEAAKEATKKAGEAGDKMIKGDEDDKKKDGVMADRPDGAQVQPVFDQPGGQRISGSI</sequence>
<reference evidence="2 3" key="1">
    <citation type="submission" date="2016-01" db="EMBL/GenBank/DDBJ databases">
        <title>Amycolatopsis coloradensis genome sequencing and assembly.</title>
        <authorList>
            <person name="Mayilraj S."/>
        </authorList>
    </citation>
    <scope>NUCLEOTIDE SEQUENCE [LARGE SCALE GENOMIC DNA]</scope>
    <source>
        <strain evidence="2 3">DSM 44225</strain>
    </source>
</reference>
<protein>
    <recommendedName>
        <fullName evidence="4">Rhs protein</fullName>
    </recommendedName>
</protein>
<organism evidence="2 3">
    <name type="scientific">Amycolatopsis coloradensis</name>
    <dbReference type="NCBI Taxonomy" id="76021"/>
    <lineage>
        <taxon>Bacteria</taxon>
        <taxon>Bacillati</taxon>
        <taxon>Actinomycetota</taxon>
        <taxon>Actinomycetes</taxon>
        <taxon>Pseudonocardiales</taxon>
        <taxon>Pseudonocardiaceae</taxon>
        <taxon>Amycolatopsis</taxon>
    </lineage>
</organism>
<dbReference type="AlphaFoldDB" id="A0A1R0KKZ7"/>
<gene>
    <name evidence="2" type="ORF">BS329_25620</name>
</gene>
<evidence type="ECO:0000313" key="3">
    <source>
        <dbReference type="Proteomes" id="UP000187486"/>
    </source>
</evidence>
<evidence type="ECO:0000256" key="1">
    <source>
        <dbReference type="SAM" id="MobiDB-lite"/>
    </source>
</evidence>